<keyword evidence="6 8" id="KW-0472">Membrane</keyword>
<keyword evidence="4 7" id="KW-0812">Transmembrane</keyword>
<accession>A0A1G7I4N1</accession>
<evidence type="ECO:0000256" key="5">
    <source>
        <dbReference type="ARBA" id="ARBA00022989"/>
    </source>
</evidence>
<keyword evidence="7" id="KW-0653">Protein transport</keyword>
<evidence type="ECO:0000313" key="9">
    <source>
        <dbReference type="EMBL" id="SDF07374.1"/>
    </source>
</evidence>
<keyword evidence="3" id="KW-1003">Cell membrane</keyword>
<keyword evidence="10" id="KW-1185">Reference proteome</keyword>
<evidence type="ECO:0000256" key="2">
    <source>
        <dbReference type="ARBA" id="ARBA00005811"/>
    </source>
</evidence>
<proteinExistence type="inferred from homology"/>
<keyword evidence="5 8" id="KW-1133">Transmembrane helix</keyword>
<dbReference type="GO" id="GO:0015031">
    <property type="term" value="P:protein transport"/>
    <property type="evidence" value="ECO:0007669"/>
    <property type="project" value="UniProtKB-KW"/>
</dbReference>
<reference evidence="10" key="1">
    <citation type="submission" date="2016-10" db="EMBL/GenBank/DDBJ databases">
        <authorList>
            <person name="Varghese N."/>
            <person name="Submissions S."/>
        </authorList>
    </citation>
    <scope>NUCLEOTIDE SEQUENCE [LARGE SCALE GENOMIC DNA]</scope>
    <source>
        <strain evidence="10">DSM 10146</strain>
    </source>
</reference>
<dbReference type="STRING" id="282683.SAMN04488105_11222"/>
<dbReference type="GO" id="GO:0005886">
    <property type="term" value="C:plasma membrane"/>
    <property type="evidence" value="ECO:0007669"/>
    <property type="project" value="UniProtKB-SubCell"/>
</dbReference>
<gene>
    <name evidence="9" type="ORF">SAMN04488105_11222</name>
</gene>
<evidence type="ECO:0000256" key="1">
    <source>
        <dbReference type="ARBA" id="ARBA00004162"/>
    </source>
</evidence>
<evidence type="ECO:0000256" key="4">
    <source>
        <dbReference type="ARBA" id="ARBA00022692"/>
    </source>
</evidence>
<evidence type="ECO:0000256" key="3">
    <source>
        <dbReference type="ARBA" id="ARBA00022475"/>
    </source>
</evidence>
<feature type="transmembrane region" description="Helical" evidence="8">
    <location>
        <begin position="12"/>
        <end position="34"/>
    </location>
</feature>
<dbReference type="Pfam" id="PF02472">
    <property type="entry name" value="ExbD"/>
    <property type="match status" value="1"/>
</dbReference>
<dbReference type="AlphaFoldDB" id="A0A1G7I4N1"/>
<comment type="subcellular location">
    <subcellularLocation>
        <location evidence="1">Cell membrane</location>
        <topology evidence="1">Single-pass membrane protein</topology>
    </subcellularLocation>
    <subcellularLocation>
        <location evidence="7">Cell membrane</location>
        <topology evidence="7">Single-pass type II membrane protein</topology>
    </subcellularLocation>
</comment>
<organism evidence="9 10">
    <name type="scientific">Salipiger thiooxidans</name>
    <dbReference type="NCBI Taxonomy" id="282683"/>
    <lineage>
        <taxon>Bacteria</taxon>
        <taxon>Pseudomonadati</taxon>
        <taxon>Pseudomonadota</taxon>
        <taxon>Alphaproteobacteria</taxon>
        <taxon>Rhodobacterales</taxon>
        <taxon>Roseobacteraceae</taxon>
        <taxon>Salipiger</taxon>
    </lineage>
</organism>
<dbReference type="EMBL" id="FNAV01000012">
    <property type="protein sequence ID" value="SDF07374.1"/>
    <property type="molecule type" value="Genomic_DNA"/>
</dbReference>
<evidence type="ECO:0000256" key="7">
    <source>
        <dbReference type="RuleBase" id="RU003879"/>
    </source>
</evidence>
<dbReference type="RefSeq" id="WP_089961705.1">
    <property type="nucleotide sequence ID" value="NZ_FNAV01000012.1"/>
</dbReference>
<name>A0A1G7I4N1_9RHOB</name>
<dbReference type="OrthoDB" id="8479787at2"/>
<evidence type="ECO:0000256" key="8">
    <source>
        <dbReference type="SAM" id="Phobius"/>
    </source>
</evidence>
<evidence type="ECO:0000313" key="10">
    <source>
        <dbReference type="Proteomes" id="UP000198994"/>
    </source>
</evidence>
<dbReference type="InterPro" id="IPR003400">
    <property type="entry name" value="ExbD"/>
</dbReference>
<evidence type="ECO:0000256" key="6">
    <source>
        <dbReference type="ARBA" id="ARBA00023136"/>
    </source>
</evidence>
<sequence length="129" mass="13849">MRARPPKPERENTIALINIVFLMLIFFLVAGTLAQPIDSALKLVNTSDLESTSPPADALVVHPDGRMSLAGQDIATPEAFLEARGEEGLAVVRLIPDRELPAEDLVALARALRSGGAERVVIVSERGLE</sequence>
<keyword evidence="7" id="KW-0813">Transport</keyword>
<dbReference type="GO" id="GO:0022857">
    <property type="term" value="F:transmembrane transporter activity"/>
    <property type="evidence" value="ECO:0007669"/>
    <property type="project" value="InterPro"/>
</dbReference>
<dbReference type="Proteomes" id="UP000198994">
    <property type="component" value="Unassembled WGS sequence"/>
</dbReference>
<comment type="similarity">
    <text evidence="2 7">Belongs to the ExbD/TolR family.</text>
</comment>
<protein>
    <submittedName>
        <fullName evidence="9">Biopolymer transport protein ExbD</fullName>
    </submittedName>
</protein>